<name>A0AA86TRN2_9EUKA</name>
<evidence type="ECO:0000256" key="1">
    <source>
        <dbReference type="ARBA" id="ARBA00022614"/>
    </source>
</evidence>
<reference evidence="4 5" key="2">
    <citation type="submission" date="2024-07" db="EMBL/GenBank/DDBJ databases">
        <authorList>
            <person name="Akdeniz Z."/>
        </authorList>
    </citation>
    <scope>NUCLEOTIDE SEQUENCE [LARGE SCALE GENOMIC DNA]</scope>
</reference>
<evidence type="ECO:0000313" key="4">
    <source>
        <dbReference type="EMBL" id="CAL6023489.1"/>
    </source>
</evidence>
<proteinExistence type="predicted"/>
<sequence>MHQTQVVDLHPLQNLYQLQCISASNSGIIDVSPLSKLTQLKELYFRNNKITNADTLKHHKNFTEYNLSDQEVPTTDELKFYNKVLSVHNSHEQIRKLQNENRVSKLRTSFTQKKNYVSTMLNNQIMLMNKELNLFMQFVQNSYLD</sequence>
<dbReference type="Gene3D" id="3.80.10.10">
    <property type="entry name" value="Ribonuclease Inhibitor"/>
    <property type="match status" value="1"/>
</dbReference>
<dbReference type="Pfam" id="PF12799">
    <property type="entry name" value="LRR_4"/>
    <property type="match status" value="1"/>
</dbReference>
<accession>A0AA86TRN2</accession>
<dbReference type="EMBL" id="CATOUU010000302">
    <property type="protein sequence ID" value="CAI9924147.1"/>
    <property type="molecule type" value="Genomic_DNA"/>
</dbReference>
<keyword evidence="2" id="KW-0677">Repeat</keyword>
<organism evidence="3">
    <name type="scientific">Hexamita inflata</name>
    <dbReference type="NCBI Taxonomy" id="28002"/>
    <lineage>
        <taxon>Eukaryota</taxon>
        <taxon>Metamonada</taxon>
        <taxon>Diplomonadida</taxon>
        <taxon>Hexamitidae</taxon>
        <taxon>Hexamitinae</taxon>
        <taxon>Hexamita</taxon>
    </lineage>
</organism>
<evidence type="ECO:0000256" key="2">
    <source>
        <dbReference type="ARBA" id="ARBA00022737"/>
    </source>
</evidence>
<comment type="caution">
    <text evidence="3">The sequence shown here is derived from an EMBL/GenBank/DDBJ whole genome shotgun (WGS) entry which is preliminary data.</text>
</comment>
<dbReference type="InterPro" id="IPR032675">
    <property type="entry name" value="LRR_dom_sf"/>
</dbReference>
<protein>
    <submittedName>
        <fullName evidence="3">Leucine-rich repeat domain-containing protein</fullName>
    </submittedName>
    <submittedName>
        <fullName evidence="4">Leucine-rich_repeat domain-containing protein</fullName>
    </submittedName>
</protein>
<evidence type="ECO:0000313" key="5">
    <source>
        <dbReference type="Proteomes" id="UP001642409"/>
    </source>
</evidence>
<dbReference type="Proteomes" id="UP001642409">
    <property type="component" value="Unassembled WGS sequence"/>
</dbReference>
<evidence type="ECO:0000313" key="3">
    <source>
        <dbReference type="EMBL" id="CAI9924147.1"/>
    </source>
</evidence>
<keyword evidence="1" id="KW-0433">Leucine-rich repeat</keyword>
<keyword evidence="5" id="KW-1185">Reference proteome</keyword>
<gene>
    <name evidence="3" type="ORF">HINF_LOCUS11792</name>
    <name evidence="4" type="ORF">HINF_LOCUS29160</name>
</gene>
<dbReference type="AlphaFoldDB" id="A0AA86TRN2"/>
<dbReference type="EMBL" id="CAXDID020000093">
    <property type="protein sequence ID" value="CAL6023489.1"/>
    <property type="molecule type" value="Genomic_DNA"/>
</dbReference>
<dbReference type="InterPro" id="IPR025875">
    <property type="entry name" value="Leu-rich_rpt_4"/>
</dbReference>
<reference evidence="3" key="1">
    <citation type="submission" date="2023-06" db="EMBL/GenBank/DDBJ databases">
        <authorList>
            <person name="Kurt Z."/>
        </authorList>
    </citation>
    <scope>NUCLEOTIDE SEQUENCE</scope>
</reference>
<dbReference type="SUPFAM" id="SSF52058">
    <property type="entry name" value="L domain-like"/>
    <property type="match status" value="1"/>
</dbReference>